<dbReference type="SUPFAM" id="SSF51120">
    <property type="entry name" value="beta-Roll"/>
    <property type="match status" value="5"/>
</dbReference>
<dbReference type="Gene3D" id="2.60.40.3440">
    <property type="match status" value="2"/>
</dbReference>
<dbReference type="InterPro" id="IPR013320">
    <property type="entry name" value="ConA-like_dom_sf"/>
</dbReference>
<comment type="similarity">
    <text evidence="2">Belongs to the glycosyl hydrolase 16 family.</text>
</comment>
<evidence type="ECO:0000313" key="5">
    <source>
        <dbReference type="EMBL" id="AWL91054.1"/>
    </source>
</evidence>
<reference evidence="5 6" key="2">
    <citation type="journal article" date="2017" name="Syst. Appl. Microbiol.">
        <title>Soybeans inoculated with root zone soils of Canadian native legumes harbour diverse and novel Bradyrhizobium spp. that possess agricultural potential.</title>
        <authorList>
            <person name="Bromfield E.S.P."/>
            <person name="Cloutier S."/>
            <person name="Tambong J.T."/>
            <person name="Tran Thi T.V."/>
        </authorList>
    </citation>
    <scope>NUCLEOTIDE SEQUENCE [LARGE SCALE GENOMIC DNA]</scope>
    <source>
        <strain evidence="5 6">OO99</strain>
    </source>
</reference>
<feature type="domain" description="GH16" evidence="4">
    <location>
        <begin position="726"/>
        <end position="988"/>
    </location>
</feature>
<dbReference type="KEGG" id="bot:CIT37_01105"/>
<dbReference type="GO" id="GO:0005576">
    <property type="term" value="C:extracellular region"/>
    <property type="evidence" value="ECO:0007669"/>
    <property type="project" value="UniProtKB-SubCell"/>
</dbReference>
<dbReference type="Gene3D" id="2.150.10.10">
    <property type="entry name" value="Serralysin-like metalloprotease, C-terminal"/>
    <property type="match status" value="6"/>
</dbReference>
<dbReference type="InterPro" id="IPR000757">
    <property type="entry name" value="Beta-glucanase-like"/>
</dbReference>
<organism evidence="5 6">
    <name type="scientific">Bradyrhizobium ottawaense</name>
    <dbReference type="NCBI Taxonomy" id="931866"/>
    <lineage>
        <taxon>Bacteria</taxon>
        <taxon>Pseudomonadati</taxon>
        <taxon>Pseudomonadota</taxon>
        <taxon>Alphaproteobacteria</taxon>
        <taxon>Hyphomicrobiales</taxon>
        <taxon>Nitrobacteraceae</taxon>
        <taxon>Bradyrhizobium</taxon>
    </lineage>
</organism>
<dbReference type="GeneID" id="92969289"/>
<dbReference type="RefSeq" id="WP_095424359.1">
    <property type="nucleotide sequence ID" value="NZ_CP029425.2"/>
</dbReference>
<dbReference type="PANTHER" id="PTHR38340">
    <property type="entry name" value="S-LAYER PROTEIN"/>
    <property type="match status" value="1"/>
</dbReference>
<evidence type="ECO:0000313" key="6">
    <source>
        <dbReference type="Proteomes" id="UP000215703"/>
    </source>
</evidence>
<protein>
    <submittedName>
        <fullName evidence="5">Tandem-95 repeat protein</fullName>
    </submittedName>
</protein>
<dbReference type="CDD" id="cd08023">
    <property type="entry name" value="GH16_laminarinase_like"/>
    <property type="match status" value="1"/>
</dbReference>
<dbReference type="GO" id="GO:0005509">
    <property type="term" value="F:calcium ion binding"/>
    <property type="evidence" value="ECO:0007669"/>
    <property type="project" value="InterPro"/>
</dbReference>
<reference evidence="5 6" key="1">
    <citation type="journal article" date="2014" name="Int. J. Syst. Evol. Microbiol.">
        <title>Bradyrhizobium ottawaense sp. nov., a symbiotic nitrogen fixing bacterium from root nodules of soybeans in Canada.</title>
        <authorList>
            <person name="Yu X."/>
            <person name="Cloutier S."/>
            <person name="Tambong J.T."/>
            <person name="Bromfield E.S."/>
        </authorList>
    </citation>
    <scope>NUCLEOTIDE SEQUENCE [LARGE SCALE GENOMIC DNA]</scope>
    <source>
        <strain evidence="5 6">OO99</strain>
    </source>
</reference>
<sequence>MAKSTISTTSTKTQKVDYASIVIGTSGNDVLSGGAGNDLLTGGAGSDTFVISKGFGSDTIRDFTSGAGGDILRIENYGFTSFAAFKAAAKQVGSDVVINLSDSESLTLSNIKLNSLTAENVLLVNEAVNHAPVASPIALAAGIEDTVYTISAATLLGGVTDADSSSVSITSVSVAGGGGSIVNNGNGTWTYTPAADYHGQVSFNYIASDGSLTATSAASLMLAAVNDAPVAKPVTLAAGTEDVSYTISAATLLAGVTDVDSSSLSITSVSVASGGGSIVNIGNGTWTYTPAAGYYGQVSFNYTASDGSLTATSTASLMLAAVNDAPVAKPVTLAAGTEDVSYTISAAALLAGVTDVDSSSLSISSVSVASGGGSIVNNGNGTWTYTPAADYYGQVSFNYTASDGSLTALSTASLTIAATEPPAPVAAGRIVFGSSGNDVLTGSGASDLFVVSKGYGSDVVSDFQAGAGGDVLRVQNYGFATFANLLAAAKQVGSDTVIVLSSAETVTLKNATLTSLAAANVQLDNPLPASATASFAPAAAGTGTLYGTLGNDKLQASGAAVTLVGGAADDTYVIYDRTTKVVEQAGQGVDTILVGNYDGYSLVNAPNVENLTLTGSAWAPATGNALNNIITGNAGNNMIDGGLGNDVLLGGGGIDTFVIKAGNGNDVIIDFTAGAAGDILQISGTNFKTFADVKAAMTQAGTDVYLALGNGERITLEHTNLQSFVAANVNIVTPQSGLIKTFGDDFNSLSAGQDPSLTWRTSYAWSGSASYLLSGSGEQGVYVDSSFTGLPGTQASSSLGLNPFSIKNGELVITAQPVSSSISPYVGGAQFYTGMISSENSFVQTYGYFEMTATLPSTTGAWPAFWLLPINGQYSAELDVLEAFGQSPDQAHWQVHSSTGSTAAPGAWANTADLTSGMHTFAVEWTPYDLTFFVDGAEIAKAPTPADMNTAMYMIANLAMGGWAGAAAAGSNATLIIDSIEAYQLPEYTLANYTLLSSGAHTVTIAGTSSAETLTGTVGNDLIGGNGGADIMIGGLGDDTYIVTDANAQIVEVAGGGVDTVRASTSYTLSNYVENLILTGGAAINGTANSQANIIIGTSANNVITGGQGNDILTGGGGSDTFVIKLGDGSDIITDFHSGSVIDHDVVKLDGFSFTSFGEIKAEMDQVGFDVYLTLTPYETLVFRGTTISDFVSDNFQLPGALPTSGTALSYWSGTATDQYVYGTAMNDNLKAGGTGNTLIGGAGDDTYVVGAANTTIIENPGEGVDTVQVWGVSYTLPSNVENLTLMQGGLTGTGNDLANRMVGSSGNDILNGAGGDDWLFGGEGNDTFVYGKGSGHDTIADFHVYTTSTAEHDKLLFKGYDASAYLTVEGDEWSVHFAGGVDKLTIVGVTHLGALDYSFVA</sequence>
<evidence type="ECO:0000256" key="2">
    <source>
        <dbReference type="ARBA" id="ARBA00006865"/>
    </source>
</evidence>
<dbReference type="SUPFAM" id="SSF49899">
    <property type="entry name" value="Concanavalin A-like lectins/glucanases"/>
    <property type="match status" value="1"/>
</dbReference>
<dbReference type="PRINTS" id="PR00313">
    <property type="entry name" value="CABNDNGRPT"/>
</dbReference>
<dbReference type="InterPro" id="IPR050557">
    <property type="entry name" value="RTX_toxin/Mannuronan_C5-epim"/>
</dbReference>
<accession>A0A2U8P049</accession>
<name>A0A2U8P049_9BRAD</name>
<dbReference type="InterPro" id="IPR001343">
    <property type="entry name" value="Hemolysn_Ca-bd"/>
</dbReference>
<dbReference type="InterPro" id="IPR041690">
    <property type="entry name" value="Cadherin_5"/>
</dbReference>
<comment type="subcellular location">
    <subcellularLocation>
        <location evidence="1">Secreted</location>
    </subcellularLocation>
</comment>
<dbReference type="InterPro" id="IPR011049">
    <property type="entry name" value="Serralysin-like_metalloprot_C"/>
</dbReference>
<dbReference type="GO" id="GO:0004553">
    <property type="term" value="F:hydrolase activity, hydrolyzing O-glycosyl compounds"/>
    <property type="evidence" value="ECO:0007669"/>
    <property type="project" value="InterPro"/>
</dbReference>
<dbReference type="NCBIfam" id="NF012211">
    <property type="entry name" value="tand_rpt_95"/>
    <property type="match status" value="3"/>
</dbReference>
<dbReference type="EMBL" id="CP029425">
    <property type="protein sequence ID" value="AWL91054.1"/>
    <property type="molecule type" value="Genomic_DNA"/>
</dbReference>
<dbReference type="Gene3D" id="2.60.120.200">
    <property type="match status" value="1"/>
</dbReference>
<proteinExistence type="inferred from homology"/>
<dbReference type="PANTHER" id="PTHR38340:SF1">
    <property type="entry name" value="S-LAYER PROTEIN"/>
    <property type="match status" value="1"/>
</dbReference>
<evidence type="ECO:0000256" key="1">
    <source>
        <dbReference type="ARBA" id="ARBA00004613"/>
    </source>
</evidence>
<dbReference type="Pfam" id="PF00722">
    <property type="entry name" value="Glyco_hydro_16"/>
    <property type="match status" value="1"/>
</dbReference>
<evidence type="ECO:0000259" key="4">
    <source>
        <dbReference type="PROSITE" id="PS51762"/>
    </source>
</evidence>
<keyword evidence="3" id="KW-0964">Secreted</keyword>
<dbReference type="Proteomes" id="UP000215703">
    <property type="component" value="Chromosome"/>
</dbReference>
<dbReference type="PROSITE" id="PS00330">
    <property type="entry name" value="HEMOLYSIN_CALCIUM"/>
    <property type="match status" value="2"/>
</dbReference>
<dbReference type="InterPro" id="IPR018511">
    <property type="entry name" value="Hemolysin-typ_Ca-bd_CS"/>
</dbReference>
<evidence type="ECO:0000256" key="3">
    <source>
        <dbReference type="ARBA" id="ARBA00022525"/>
    </source>
</evidence>
<dbReference type="PROSITE" id="PS51762">
    <property type="entry name" value="GH16_2"/>
    <property type="match status" value="1"/>
</dbReference>
<dbReference type="Pfam" id="PF00353">
    <property type="entry name" value="HemolysinCabind"/>
    <property type="match status" value="8"/>
</dbReference>
<dbReference type="GO" id="GO:0005975">
    <property type="term" value="P:carbohydrate metabolic process"/>
    <property type="evidence" value="ECO:0007669"/>
    <property type="project" value="InterPro"/>
</dbReference>
<dbReference type="Pfam" id="PF17892">
    <property type="entry name" value="Cadherin_5"/>
    <property type="match status" value="3"/>
</dbReference>
<gene>
    <name evidence="5" type="ORF">CIT37_01105</name>
</gene>